<reference evidence="1" key="1">
    <citation type="journal article" date="2023" name="Science">
        <title>Genome structures resolve the early diversification of teleost fishes.</title>
        <authorList>
            <person name="Parey E."/>
            <person name="Louis A."/>
            <person name="Montfort J."/>
            <person name="Bouchez O."/>
            <person name="Roques C."/>
            <person name="Iampietro C."/>
            <person name="Lluch J."/>
            <person name="Castinel A."/>
            <person name="Donnadieu C."/>
            <person name="Desvignes T."/>
            <person name="Floi Bucao C."/>
            <person name="Jouanno E."/>
            <person name="Wen M."/>
            <person name="Mejri S."/>
            <person name="Dirks R."/>
            <person name="Jansen H."/>
            <person name="Henkel C."/>
            <person name="Chen W.J."/>
            <person name="Zahm M."/>
            <person name="Cabau C."/>
            <person name="Klopp C."/>
            <person name="Thompson A.W."/>
            <person name="Robinson-Rechavi M."/>
            <person name="Braasch I."/>
            <person name="Lecointre G."/>
            <person name="Bobe J."/>
            <person name="Postlethwait J.H."/>
            <person name="Berthelot C."/>
            <person name="Roest Crollius H."/>
            <person name="Guiguen Y."/>
        </authorList>
    </citation>
    <scope>NUCLEOTIDE SEQUENCE</scope>
    <source>
        <strain evidence="1">Concon-B</strain>
    </source>
</reference>
<dbReference type="AlphaFoldDB" id="A0A9Q1E127"/>
<comment type="caution">
    <text evidence="1">The sequence shown here is derived from an EMBL/GenBank/DDBJ whole genome shotgun (WGS) entry which is preliminary data.</text>
</comment>
<dbReference type="OrthoDB" id="8940690at2759"/>
<proteinExistence type="predicted"/>
<sequence>MFQAPSHTPYINDSQSSYAGLSLLHYKETGMLGKPAFFALVLGLHGCLVMSAPRDEDSSEEVFLLWPSAKDTRGMVKGFAEMYYEDHVKPITDSYTQWATEQAYKAASKHTNWTLTNLPLSVIIRLPHRPLHFTLGIYSIHNLREMSWKLVIAVILALQVTVSLCDLPQPDQELVAKYGNVMDSFHKRLVPYFSMIRDFITAPLIEHVLYSEVSLDFFEKLSHVPHIQSVEKVTKGVAREVSSLIDKSRMAALGLYGEHVRPWAGPYVDRAIAAIISFLDTLRPVEEHVIIRLPHRPLHFTLGIYSIHNLKEMSGKLVIAVILALQVTVSLCNLPQPGQELKLKYSKVINNFMDRLWQYYEKIGHPIIGPMIDNIFDNNVTSDFVEKLYKNPYVEAAQDIAIGVAIEAFPLADKTHTAALGLYGEYVRPWAGPYVDRAIAAINGLLDKVMPVEKQ</sequence>
<gene>
    <name evidence="1" type="ORF">COCON_G00003460</name>
</gene>
<evidence type="ECO:0000313" key="2">
    <source>
        <dbReference type="Proteomes" id="UP001152803"/>
    </source>
</evidence>
<dbReference type="EMBL" id="JAFJMO010000001">
    <property type="protein sequence ID" value="KAJ8287687.1"/>
    <property type="molecule type" value="Genomic_DNA"/>
</dbReference>
<accession>A0A9Q1E127</accession>
<dbReference type="Proteomes" id="UP001152803">
    <property type="component" value="Unassembled WGS sequence"/>
</dbReference>
<keyword evidence="2" id="KW-1185">Reference proteome</keyword>
<organism evidence="1 2">
    <name type="scientific">Conger conger</name>
    <name type="common">Conger eel</name>
    <name type="synonym">Muraena conger</name>
    <dbReference type="NCBI Taxonomy" id="82655"/>
    <lineage>
        <taxon>Eukaryota</taxon>
        <taxon>Metazoa</taxon>
        <taxon>Chordata</taxon>
        <taxon>Craniata</taxon>
        <taxon>Vertebrata</taxon>
        <taxon>Euteleostomi</taxon>
        <taxon>Actinopterygii</taxon>
        <taxon>Neopterygii</taxon>
        <taxon>Teleostei</taxon>
        <taxon>Anguilliformes</taxon>
        <taxon>Congridae</taxon>
        <taxon>Conger</taxon>
    </lineage>
</organism>
<protein>
    <submittedName>
        <fullName evidence="1">Uncharacterized protein</fullName>
    </submittedName>
</protein>
<evidence type="ECO:0000313" key="1">
    <source>
        <dbReference type="EMBL" id="KAJ8287687.1"/>
    </source>
</evidence>
<name>A0A9Q1E127_CONCO</name>